<comment type="caution">
    <text evidence="10">Lacks conserved residue(s) required for the propagation of feature annotation.</text>
</comment>
<evidence type="ECO:0000256" key="11">
    <source>
        <dbReference type="SAM" id="SignalP"/>
    </source>
</evidence>
<evidence type="ECO:0000259" key="14">
    <source>
        <dbReference type="PROSITE" id="PS50835"/>
    </source>
</evidence>
<dbReference type="SMART" id="SM00202">
    <property type="entry name" value="SR"/>
    <property type="match status" value="1"/>
</dbReference>
<dbReference type="InParanoid" id="A7RT57"/>
<dbReference type="SMART" id="SM00408">
    <property type="entry name" value="IGc2"/>
    <property type="match status" value="2"/>
</dbReference>
<feature type="domain" description="Ig-like" evidence="14">
    <location>
        <begin position="420"/>
        <end position="508"/>
    </location>
</feature>
<dbReference type="InterPro" id="IPR036465">
    <property type="entry name" value="vWFA_dom_sf"/>
</dbReference>
<keyword evidence="5" id="KW-1133">Transmembrane helix</keyword>
<accession>A7RT57</accession>
<evidence type="ECO:0000256" key="10">
    <source>
        <dbReference type="PROSITE-ProRule" id="PRU00196"/>
    </source>
</evidence>
<evidence type="ECO:0000259" key="13">
    <source>
        <dbReference type="PROSITE" id="PS50287"/>
    </source>
</evidence>
<keyword evidence="8" id="KW-0325">Glycoprotein</keyword>
<feature type="chain" id="PRO_5002714695" evidence="11">
    <location>
        <begin position="23"/>
        <end position="613"/>
    </location>
</feature>
<dbReference type="InterPro" id="IPR003599">
    <property type="entry name" value="Ig_sub"/>
</dbReference>
<dbReference type="Proteomes" id="UP000001593">
    <property type="component" value="Unassembled WGS sequence"/>
</dbReference>
<dbReference type="PROSITE" id="PS50287">
    <property type="entry name" value="SRCR_2"/>
    <property type="match status" value="1"/>
</dbReference>
<dbReference type="Gene3D" id="2.60.40.10">
    <property type="entry name" value="Immunoglobulins"/>
    <property type="match status" value="2"/>
</dbReference>
<dbReference type="InterPro" id="IPR036772">
    <property type="entry name" value="SRCR-like_dom_sf"/>
</dbReference>
<feature type="domain" description="VWFA" evidence="12">
    <location>
        <begin position="37"/>
        <end position="216"/>
    </location>
</feature>
<keyword evidence="7 10" id="KW-1015">Disulfide bond</keyword>
<dbReference type="AlphaFoldDB" id="A7RT57"/>
<feature type="disulfide bond" evidence="10">
    <location>
        <begin position="298"/>
        <end position="308"/>
    </location>
</feature>
<feature type="signal peptide" evidence="11">
    <location>
        <begin position="1"/>
        <end position="22"/>
    </location>
</feature>
<dbReference type="FunFam" id="2.60.40.10:FF:002935">
    <property type="entry name" value="Sialic acid-binding Ig-like lectin 15"/>
    <property type="match status" value="1"/>
</dbReference>
<dbReference type="Pfam" id="PF07679">
    <property type="entry name" value="I-set"/>
    <property type="match status" value="1"/>
</dbReference>
<name>A7RT57_NEMVE</name>
<dbReference type="Gene3D" id="3.40.50.410">
    <property type="entry name" value="von Willebrand factor, type A domain"/>
    <property type="match status" value="1"/>
</dbReference>
<evidence type="ECO:0000256" key="1">
    <source>
        <dbReference type="ARBA" id="ARBA00004167"/>
    </source>
</evidence>
<dbReference type="InterPro" id="IPR007110">
    <property type="entry name" value="Ig-like_dom"/>
</dbReference>
<dbReference type="GO" id="GO:0016020">
    <property type="term" value="C:membrane"/>
    <property type="evidence" value="ECO:0007669"/>
    <property type="project" value="UniProtKB-SubCell"/>
</dbReference>
<dbReference type="InterPro" id="IPR003598">
    <property type="entry name" value="Ig_sub2"/>
</dbReference>
<evidence type="ECO:0000256" key="3">
    <source>
        <dbReference type="ARBA" id="ARBA00022729"/>
    </source>
</evidence>
<dbReference type="PROSITE" id="PS50234">
    <property type="entry name" value="VWFA"/>
    <property type="match status" value="1"/>
</dbReference>
<evidence type="ECO:0000313" key="16">
    <source>
        <dbReference type="Proteomes" id="UP000001593"/>
    </source>
</evidence>
<dbReference type="InterPro" id="IPR036179">
    <property type="entry name" value="Ig-like_dom_sf"/>
</dbReference>
<dbReference type="PhylomeDB" id="A7RT57"/>
<evidence type="ECO:0000256" key="7">
    <source>
        <dbReference type="ARBA" id="ARBA00023157"/>
    </source>
</evidence>
<evidence type="ECO:0000259" key="12">
    <source>
        <dbReference type="PROSITE" id="PS50234"/>
    </source>
</evidence>
<dbReference type="CDD" id="cd00096">
    <property type="entry name" value="Ig"/>
    <property type="match status" value="1"/>
</dbReference>
<evidence type="ECO:0000256" key="5">
    <source>
        <dbReference type="ARBA" id="ARBA00022989"/>
    </source>
</evidence>
<dbReference type="Pfam" id="PF13927">
    <property type="entry name" value="Ig_3"/>
    <property type="match status" value="1"/>
</dbReference>
<dbReference type="SUPFAM" id="SSF48726">
    <property type="entry name" value="Immunoglobulin"/>
    <property type="match status" value="2"/>
</dbReference>
<dbReference type="InterPro" id="IPR013098">
    <property type="entry name" value="Ig_I-set"/>
</dbReference>
<evidence type="ECO:0000256" key="2">
    <source>
        <dbReference type="ARBA" id="ARBA00022692"/>
    </source>
</evidence>
<dbReference type="PROSITE" id="PS50835">
    <property type="entry name" value="IG_LIKE"/>
    <property type="match status" value="2"/>
</dbReference>
<evidence type="ECO:0000256" key="8">
    <source>
        <dbReference type="ARBA" id="ARBA00023180"/>
    </source>
</evidence>
<organism evidence="15 16">
    <name type="scientific">Nematostella vectensis</name>
    <name type="common">Starlet sea anemone</name>
    <dbReference type="NCBI Taxonomy" id="45351"/>
    <lineage>
        <taxon>Eukaryota</taxon>
        <taxon>Metazoa</taxon>
        <taxon>Cnidaria</taxon>
        <taxon>Anthozoa</taxon>
        <taxon>Hexacorallia</taxon>
        <taxon>Actiniaria</taxon>
        <taxon>Edwardsiidae</taxon>
        <taxon>Nematostella</taxon>
    </lineage>
</organism>
<evidence type="ECO:0000256" key="9">
    <source>
        <dbReference type="ARBA" id="ARBA00023319"/>
    </source>
</evidence>
<comment type="subcellular location">
    <subcellularLocation>
        <location evidence="1">Membrane</location>
        <topology evidence="1">Single-pass membrane protein</topology>
    </subcellularLocation>
</comment>
<dbReference type="SUPFAM" id="SSF53300">
    <property type="entry name" value="vWA-like"/>
    <property type="match status" value="1"/>
</dbReference>
<proteinExistence type="predicted"/>
<dbReference type="EMBL" id="DS469536">
    <property type="protein sequence ID" value="EDO45401.1"/>
    <property type="molecule type" value="Genomic_DNA"/>
</dbReference>
<dbReference type="SMART" id="SM00409">
    <property type="entry name" value="IG"/>
    <property type="match status" value="3"/>
</dbReference>
<evidence type="ECO:0000313" key="15">
    <source>
        <dbReference type="EMBL" id="EDO45401.1"/>
    </source>
</evidence>
<feature type="domain" description="SRCR" evidence="13">
    <location>
        <begin position="229"/>
        <end position="326"/>
    </location>
</feature>
<evidence type="ECO:0000256" key="6">
    <source>
        <dbReference type="ARBA" id="ARBA00023136"/>
    </source>
</evidence>
<dbReference type="SUPFAM" id="SSF56487">
    <property type="entry name" value="SRCR-like"/>
    <property type="match status" value="1"/>
</dbReference>
<sequence>MDCWIIFVFGFVDIVVLTPSSSFSATQTNGRFLKDLDVILIDDPSLVVRKRDRNKDLEWIQRTIDMVSDVGPNNRIAVLTAGQAIGFDTFSLPRDKQQYYKAVSEHHSTVGQLSFGLTKIEIGNVFSLATKIAEEKTRPDAMKLAFLVLDYSVHALNNDVAAEKIVTDTLKRKGYVVLCIGVGNLIDRRLQLMASSPNLTYWISGLDRLPNVADKIPPMWELFDVPVPIRLHGLNISSAGLIEIHYNGYWGHIDQNGWNINNSHVVCRQLGFSQAVAEFINVRIPRDDVIEQFMAFRCQGNESSVSFCPHMPFTHLSHRAAGVVCLPENTTANVAKSMRIDVGSKVHMSPDLESLGARNATGWTDLMLNPIVEKDKEVRISADHSLEMNAAKISDAGIYMFHGSQNVGYFTVYIKALVFPHSGSLPMKQYIQYNTTALVQGCNAQGTPSPVVTWTKNGVPLDRYSVMVPVRPHSTQYQIPEVQKSDEGNYTCSVYQHMGYVDMVFKVSTQLVVYDLPSFRREPSDQTRREGEDAVFNCVATGIPKPHLEWSFANRINEKAVFLRDTGESLIIRNISKKRHEGRYTCTAIWRLNGQKERRIVASAFLYVDGRPS</sequence>
<keyword evidence="9" id="KW-0393">Immunoglobulin domain</keyword>
<feature type="domain" description="Ig-like" evidence="14">
    <location>
        <begin position="517"/>
        <end position="602"/>
    </location>
</feature>
<keyword evidence="6" id="KW-0472">Membrane</keyword>
<dbReference type="eggNOG" id="KOG4475">
    <property type="taxonomic scope" value="Eukaryota"/>
</dbReference>
<gene>
    <name evidence="15" type="ORF">NEMVEDRAFT_v1g201761</name>
</gene>
<keyword evidence="16" id="KW-1185">Reference proteome</keyword>
<keyword evidence="3 11" id="KW-0732">Signal</keyword>
<dbReference type="InterPro" id="IPR001190">
    <property type="entry name" value="SRCR"/>
</dbReference>
<dbReference type="PANTHER" id="PTHR10075">
    <property type="entry name" value="BASIGIN RELATED"/>
    <property type="match status" value="1"/>
</dbReference>
<dbReference type="Pfam" id="PF00530">
    <property type="entry name" value="SRCR"/>
    <property type="match status" value="1"/>
</dbReference>
<protein>
    <submittedName>
        <fullName evidence="15">Uncharacterized protein</fullName>
    </submittedName>
</protein>
<dbReference type="FunFam" id="3.10.250.10:FF:000016">
    <property type="entry name" value="Scavenger receptor cysteine-rich protein type 12"/>
    <property type="match status" value="1"/>
</dbReference>
<dbReference type="PANTHER" id="PTHR10075:SF14">
    <property type="entry name" value="CELL ADHESION MOLECULE DSCAM2-RELATED"/>
    <property type="match status" value="1"/>
</dbReference>
<dbReference type="HOGENOM" id="CLU_445722_0_0_1"/>
<keyword evidence="2" id="KW-0812">Transmembrane</keyword>
<dbReference type="InterPro" id="IPR013783">
    <property type="entry name" value="Ig-like_fold"/>
</dbReference>
<evidence type="ECO:0000256" key="4">
    <source>
        <dbReference type="ARBA" id="ARBA00022737"/>
    </source>
</evidence>
<reference evidence="15 16" key="1">
    <citation type="journal article" date="2007" name="Science">
        <title>Sea anemone genome reveals ancestral eumetazoan gene repertoire and genomic organization.</title>
        <authorList>
            <person name="Putnam N.H."/>
            <person name="Srivastava M."/>
            <person name="Hellsten U."/>
            <person name="Dirks B."/>
            <person name="Chapman J."/>
            <person name="Salamov A."/>
            <person name="Terry A."/>
            <person name="Shapiro H."/>
            <person name="Lindquist E."/>
            <person name="Kapitonov V.V."/>
            <person name="Jurka J."/>
            <person name="Genikhovich G."/>
            <person name="Grigoriev I.V."/>
            <person name="Lucas S.M."/>
            <person name="Steele R.E."/>
            <person name="Finnerty J.R."/>
            <person name="Technau U."/>
            <person name="Martindale M.Q."/>
            <person name="Rokhsar D.S."/>
        </authorList>
    </citation>
    <scope>NUCLEOTIDE SEQUENCE [LARGE SCALE GENOMIC DNA]</scope>
    <source>
        <strain evidence="16">CH2 X CH6</strain>
    </source>
</reference>
<dbReference type="Gene3D" id="3.10.250.10">
    <property type="entry name" value="SRCR-like domain"/>
    <property type="match status" value="1"/>
</dbReference>
<dbReference type="InterPro" id="IPR002035">
    <property type="entry name" value="VWF_A"/>
</dbReference>
<keyword evidence="4" id="KW-0677">Repeat</keyword>